<feature type="compositionally biased region" description="Low complexity" evidence="1">
    <location>
        <begin position="8"/>
        <end position="22"/>
    </location>
</feature>
<sequence>MCDRRVLSSAGGASSIGQGAAGPRKLLKPRANRVVFQSSYFVTAWKGQRSTRTKKEDPKGAHDLSASCPSDMDGNGEIFAKKSPGDLWRRSPERTAFPRVKRGLPIVFLIPEEITG</sequence>
<name>A0A1I8AJI9_9BILA</name>
<organism evidence="2 3">
    <name type="scientific">Steinernema glaseri</name>
    <dbReference type="NCBI Taxonomy" id="37863"/>
    <lineage>
        <taxon>Eukaryota</taxon>
        <taxon>Metazoa</taxon>
        <taxon>Ecdysozoa</taxon>
        <taxon>Nematoda</taxon>
        <taxon>Chromadorea</taxon>
        <taxon>Rhabditida</taxon>
        <taxon>Tylenchina</taxon>
        <taxon>Panagrolaimomorpha</taxon>
        <taxon>Strongyloidoidea</taxon>
        <taxon>Steinernematidae</taxon>
        <taxon>Steinernema</taxon>
    </lineage>
</organism>
<keyword evidence="2" id="KW-1185">Reference proteome</keyword>
<dbReference type="Proteomes" id="UP000095287">
    <property type="component" value="Unplaced"/>
</dbReference>
<proteinExistence type="predicted"/>
<dbReference type="WBParaSite" id="L893_g6112.t1">
    <property type="protein sequence ID" value="L893_g6112.t1"/>
    <property type="gene ID" value="L893_g6112"/>
</dbReference>
<evidence type="ECO:0000256" key="1">
    <source>
        <dbReference type="SAM" id="MobiDB-lite"/>
    </source>
</evidence>
<reference evidence="3" key="1">
    <citation type="submission" date="2016-11" db="UniProtKB">
        <authorList>
            <consortium name="WormBaseParasite"/>
        </authorList>
    </citation>
    <scope>IDENTIFICATION</scope>
</reference>
<feature type="region of interest" description="Disordered" evidence="1">
    <location>
        <begin position="1"/>
        <end position="24"/>
    </location>
</feature>
<feature type="compositionally biased region" description="Basic and acidic residues" evidence="1">
    <location>
        <begin position="53"/>
        <end position="62"/>
    </location>
</feature>
<dbReference type="AlphaFoldDB" id="A0A1I8AJI9"/>
<feature type="region of interest" description="Disordered" evidence="1">
    <location>
        <begin position="47"/>
        <end position="85"/>
    </location>
</feature>
<accession>A0A1I8AJI9</accession>
<protein>
    <submittedName>
        <fullName evidence="3">Uncharacterized protein</fullName>
    </submittedName>
</protein>
<evidence type="ECO:0000313" key="3">
    <source>
        <dbReference type="WBParaSite" id="L893_g6112.t1"/>
    </source>
</evidence>
<evidence type="ECO:0000313" key="2">
    <source>
        <dbReference type="Proteomes" id="UP000095287"/>
    </source>
</evidence>